<dbReference type="GO" id="GO:0016788">
    <property type="term" value="F:hydrolase activity, acting on ester bonds"/>
    <property type="evidence" value="ECO:0007669"/>
    <property type="project" value="UniProtKB-ARBA"/>
</dbReference>
<dbReference type="InterPro" id="IPR001202">
    <property type="entry name" value="WW_dom"/>
</dbReference>
<comment type="caution">
    <text evidence="7">The sequence shown here is derived from an EMBL/GenBank/DDBJ whole genome shotgun (WGS) entry which is preliminary data.</text>
</comment>
<dbReference type="PANTHER" id="PTHR33546">
    <property type="entry name" value="LARGE, MULTIFUNCTIONAL SECRETED PROTEIN-RELATED"/>
    <property type="match status" value="1"/>
</dbReference>
<dbReference type="InterPro" id="IPR011989">
    <property type="entry name" value="ARM-like"/>
</dbReference>
<dbReference type="SUPFAM" id="SSF48371">
    <property type="entry name" value="ARM repeat"/>
    <property type="match status" value="1"/>
</dbReference>
<keyword evidence="3 4" id="KW-0408">Iron</keyword>
<feature type="domain" description="WW" evidence="5">
    <location>
        <begin position="577"/>
        <end position="610"/>
    </location>
</feature>
<dbReference type="NCBIfam" id="TIGR02604">
    <property type="entry name" value="Piru_Ver_Nterm"/>
    <property type="match status" value="1"/>
</dbReference>
<dbReference type="EMBL" id="JSYN01000011">
    <property type="protein sequence ID" value="KIA94060.1"/>
    <property type="molecule type" value="Genomic_DNA"/>
</dbReference>
<dbReference type="PANTHER" id="PTHR33546:SF1">
    <property type="entry name" value="LARGE, MULTIFUNCTIONAL SECRETED PROTEIN"/>
    <property type="match status" value="1"/>
</dbReference>
<dbReference type="InterPro" id="IPR016024">
    <property type="entry name" value="ARM-type_fold"/>
</dbReference>
<dbReference type="Gene3D" id="3.40.50.1110">
    <property type="entry name" value="SGNH hydrolase"/>
    <property type="match status" value="1"/>
</dbReference>
<name>A0A0C1DJE0_9SPHI</name>
<dbReference type="Pfam" id="PF13646">
    <property type="entry name" value="HEAT_2"/>
    <property type="match status" value="1"/>
</dbReference>
<dbReference type="Pfam" id="PF23500">
    <property type="entry name" value="DUF7133"/>
    <property type="match status" value="1"/>
</dbReference>
<evidence type="ECO:0000313" key="8">
    <source>
        <dbReference type="Proteomes" id="UP000031246"/>
    </source>
</evidence>
<dbReference type="Gene3D" id="1.25.10.10">
    <property type="entry name" value="Leucine-rich Repeat Variant"/>
    <property type="match status" value="1"/>
</dbReference>
<evidence type="ECO:0000313" key="7">
    <source>
        <dbReference type="EMBL" id="KIA94060.1"/>
    </source>
</evidence>
<evidence type="ECO:0000256" key="3">
    <source>
        <dbReference type="ARBA" id="ARBA00023004"/>
    </source>
</evidence>
<dbReference type="AlphaFoldDB" id="A0A0C1DJE0"/>
<dbReference type="InterPro" id="IPR013428">
    <property type="entry name" value="Membrane-bound_put_N"/>
</dbReference>
<evidence type="ECO:0000256" key="4">
    <source>
        <dbReference type="PROSITE-ProRule" id="PRU00433"/>
    </source>
</evidence>
<gene>
    <name evidence="7" type="ORF">OC25_10670</name>
</gene>
<dbReference type="InterPro" id="IPR036909">
    <property type="entry name" value="Cyt_c-like_dom_sf"/>
</dbReference>
<dbReference type="SUPFAM" id="SSF63829">
    <property type="entry name" value="Calcium-dependent phosphotriesterase"/>
    <property type="match status" value="1"/>
</dbReference>
<reference evidence="7 8" key="1">
    <citation type="submission" date="2014-10" db="EMBL/GenBank/DDBJ databases">
        <title>Pedobacter Kyungheensis.</title>
        <authorList>
            <person name="Anderson B.M."/>
            <person name="Newman J.D."/>
        </authorList>
    </citation>
    <scope>NUCLEOTIDE SEQUENCE [LARGE SCALE GENOMIC DNA]</scope>
    <source>
        <strain evidence="7 8">KACC 16221</strain>
    </source>
</reference>
<dbReference type="Gene3D" id="1.10.760.10">
    <property type="entry name" value="Cytochrome c-like domain"/>
    <property type="match status" value="1"/>
</dbReference>
<feature type="domain" description="Cytochrome c" evidence="6">
    <location>
        <begin position="936"/>
        <end position="1031"/>
    </location>
</feature>
<dbReference type="InterPro" id="IPR009056">
    <property type="entry name" value="Cyt_c-like_dom"/>
</dbReference>
<dbReference type="RefSeq" id="WP_039475551.1">
    <property type="nucleotide sequence ID" value="NZ_JSYN01000011.1"/>
</dbReference>
<proteinExistence type="predicted"/>
<keyword evidence="8" id="KW-1185">Reference proteome</keyword>
<dbReference type="CDD" id="cd01834">
    <property type="entry name" value="SGNH_hydrolase_like_2"/>
    <property type="match status" value="1"/>
</dbReference>
<protein>
    <submittedName>
        <fullName evidence="7">Dehydrogenase</fullName>
    </submittedName>
</protein>
<evidence type="ECO:0000256" key="1">
    <source>
        <dbReference type="ARBA" id="ARBA00022617"/>
    </source>
</evidence>
<evidence type="ECO:0000259" key="5">
    <source>
        <dbReference type="PROSITE" id="PS50020"/>
    </source>
</evidence>
<evidence type="ECO:0000256" key="2">
    <source>
        <dbReference type="ARBA" id="ARBA00022723"/>
    </source>
</evidence>
<accession>A0A0C1DJE0</accession>
<dbReference type="GO" id="GO:0046872">
    <property type="term" value="F:metal ion binding"/>
    <property type="evidence" value="ECO:0007669"/>
    <property type="project" value="UniProtKB-KW"/>
</dbReference>
<sequence length="1073" mass="120611">MTRIIKISLLCLIALVPAMILINAFKYKSSPLAVAKGTRIALIGNNLGSRMINYDNFETELQLRFPTQQLFIRNMCNPAETPGFRPHAARNSPWAFPGAEKFQVERANLVKRKDAGGTLEMEDPGQGFFETPDQWLTRLKTDVIISFFGFNESFEGPAGLDNYKAELDAFIKWTLKQKYNGTSTPELVIVSPIAFENLNGKTQYDLPDGKKENENLLLYTNAMREIAAANRVRFVDVFNPTLAWYKNAPSPLTVDGSQMNEEGYKKLGVLLADQIFGEKASEAENNRKLVHDAVMEKNWMWLNDFKIPNGVHVYGRRYEPYGPDNFPAEIKKIREMTVIRDTAIWLAAAKGQKMDVAAADKHTTVLPEVKTNYTPSKKNGNLKYLVGQEAVNSLTVPPGFKVELFASETEFSFLAKPVQLSFDNKGRLWVAVMPTYPQYKVGDAKPNDKIIILEDTNNDGKADKQTVFADGLHLPLGFEIAAEGVYVAQGNNFILLTDTDGDDKADKKEILLSGFDDHDSHHSSHAYTTDPSGAIFSGEGVFLRTNIETSYGPIYATNGGFYRYDPRRRKLERTAQMAIPNPWGIAFDDWGQPFYAETSSPDFRWMLPGTILPRYGQANPKSKQLIEEKHLVRPTSGIEFVSSRHFPDEYQGDFLINNTIGFLGTKEHTLEDDGTGYKSRFRMDLLVSNDPNFRPVDLEFAPDGSLYVIDWHNVLIGHMQHNARDPLRDHSHGRIYRITYPSRPLVKPAKIAGASIEELFDHLKLPEYRTRYRTRRELRGRDVNEVLAKLTSWVAKLDTNDTRYEHHLLEALWVSWGMNKVNQPLLRKLLKANDYRVRAAAVEVVRYTGHQLPDQANLLMEAARDKNSRVRLMAIAAASWIGKDKGLPVLAEANKLPMDSWMLPAYQTAVAHLNGRNVAEGKEKAEKTALTGPALALFKEGKIIYNKEGYCKTCHQADGKGLAAAGFPPLTPNNWVNGSDERLIKLVLKGVMGPIEVNGKKYPGQVPMTPFGGLLKDQEVAAVLTYVRNSFGNKGTAISPEKVKAIRKAIQNKKDFYSPDQLLKEHPMESAKK</sequence>
<dbReference type="PROSITE" id="PS50020">
    <property type="entry name" value="WW_DOMAIN_2"/>
    <property type="match status" value="1"/>
</dbReference>
<dbReference type="InterPro" id="IPR036514">
    <property type="entry name" value="SGNH_hydro_sf"/>
</dbReference>
<dbReference type="Gene3D" id="2.120.10.30">
    <property type="entry name" value="TolB, C-terminal domain"/>
    <property type="match status" value="1"/>
</dbReference>
<dbReference type="GO" id="GO:0020037">
    <property type="term" value="F:heme binding"/>
    <property type="evidence" value="ECO:0007669"/>
    <property type="project" value="InterPro"/>
</dbReference>
<keyword evidence="1 4" id="KW-0349">Heme</keyword>
<dbReference type="InterPro" id="IPR011042">
    <property type="entry name" value="6-blade_b-propeller_TolB-like"/>
</dbReference>
<dbReference type="InterPro" id="IPR055557">
    <property type="entry name" value="DUF7133"/>
</dbReference>
<organism evidence="7 8">
    <name type="scientific">Pedobacter kyungheensis</name>
    <dbReference type="NCBI Taxonomy" id="1069985"/>
    <lineage>
        <taxon>Bacteria</taxon>
        <taxon>Pseudomonadati</taxon>
        <taxon>Bacteroidota</taxon>
        <taxon>Sphingobacteriia</taxon>
        <taxon>Sphingobacteriales</taxon>
        <taxon>Sphingobacteriaceae</taxon>
        <taxon>Pedobacter</taxon>
    </lineage>
</organism>
<keyword evidence="2 4" id="KW-0479">Metal-binding</keyword>
<dbReference type="GO" id="GO:0009055">
    <property type="term" value="F:electron transfer activity"/>
    <property type="evidence" value="ECO:0007669"/>
    <property type="project" value="InterPro"/>
</dbReference>
<evidence type="ECO:0000259" key="6">
    <source>
        <dbReference type="PROSITE" id="PS51007"/>
    </source>
</evidence>
<dbReference type="SUPFAM" id="SSF46626">
    <property type="entry name" value="Cytochrome c"/>
    <property type="match status" value="1"/>
</dbReference>
<dbReference type="Pfam" id="PF00034">
    <property type="entry name" value="Cytochrom_C"/>
    <property type="match status" value="1"/>
</dbReference>
<dbReference type="Proteomes" id="UP000031246">
    <property type="component" value="Unassembled WGS sequence"/>
</dbReference>
<dbReference type="OrthoDB" id="9811395at2"/>
<dbReference type="SUPFAM" id="SSF52266">
    <property type="entry name" value="SGNH hydrolase"/>
    <property type="match status" value="1"/>
</dbReference>
<dbReference type="PROSITE" id="PS51007">
    <property type="entry name" value="CYTC"/>
    <property type="match status" value="1"/>
</dbReference>